<keyword evidence="3" id="KW-1185">Reference proteome</keyword>
<proteinExistence type="predicted"/>
<organism evidence="2 3">
    <name type="scientific">Aspergillus parasiticus</name>
    <dbReference type="NCBI Taxonomy" id="5067"/>
    <lineage>
        <taxon>Eukaryota</taxon>
        <taxon>Fungi</taxon>
        <taxon>Dikarya</taxon>
        <taxon>Ascomycota</taxon>
        <taxon>Pezizomycotina</taxon>
        <taxon>Eurotiomycetes</taxon>
        <taxon>Eurotiomycetidae</taxon>
        <taxon>Eurotiales</taxon>
        <taxon>Aspergillaceae</taxon>
        <taxon>Aspergillus</taxon>
        <taxon>Aspergillus subgen. Circumdati</taxon>
    </lineage>
</organism>
<dbReference type="VEuPathDB" id="FungiDB:BDV34DRAFT_196240"/>
<reference evidence="2 3" key="1">
    <citation type="submission" date="2019-04" db="EMBL/GenBank/DDBJ databases">
        <title>Fungal friends and foes A comparative genomics study of 23 Aspergillus species from section Flavi.</title>
        <authorList>
            <consortium name="DOE Joint Genome Institute"/>
            <person name="Kjaerbolling I."/>
            <person name="Vesth T.C."/>
            <person name="Frisvad J.C."/>
            <person name="Nybo J.L."/>
            <person name="Theobald S."/>
            <person name="Kildgaard S."/>
            <person name="Petersen T.I."/>
            <person name="Kuo A."/>
            <person name="Sato A."/>
            <person name="Lyhne E.K."/>
            <person name="Kogle M.E."/>
            <person name="Wiebenga A."/>
            <person name="Kun R.S."/>
            <person name="Lubbers R.J."/>
            <person name="Makela M.R."/>
            <person name="Barry K."/>
            <person name="Chovatia M."/>
            <person name="Clum A."/>
            <person name="Daum C."/>
            <person name="Haridas S."/>
            <person name="He G."/>
            <person name="LaButti K."/>
            <person name="Lipzen A."/>
            <person name="Mondo S."/>
            <person name="Pangilinan J."/>
            <person name="Riley R."/>
            <person name="Salamov A."/>
            <person name="Simmons B.A."/>
            <person name="Magnuson J.K."/>
            <person name="Henrissat B."/>
            <person name="Mortensen U.H."/>
            <person name="Larsen T.O."/>
            <person name="De vries R.P."/>
            <person name="Grigoriev I.V."/>
            <person name="Machida M."/>
            <person name="Baker S.E."/>
            <person name="Andersen M.R."/>
        </authorList>
    </citation>
    <scope>NUCLEOTIDE SEQUENCE [LARGE SCALE GENOMIC DNA]</scope>
    <source>
        <strain evidence="2 3">CBS 117618</strain>
    </source>
</reference>
<accession>A0A5N6DKV6</accession>
<dbReference type="Gene3D" id="1.20.1280.140">
    <property type="match status" value="1"/>
</dbReference>
<evidence type="ECO:0000256" key="1">
    <source>
        <dbReference type="SAM" id="SignalP"/>
    </source>
</evidence>
<dbReference type="OMA" id="VNQRIAP"/>
<name>A0A5N6DKV6_ASPPA</name>
<dbReference type="Pfam" id="PF12296">
    <property type="entry name" value="HsbA"/>
    <property type="match status" value="1"/>
</dbReference>
<evidence type="ECO:0000313" key="2">
    <source>
        <dbReference type="EMBL" id="KAB8205153.1"/>
    </source>
</evidence>
<dbReference type="InterPro" id="IPR021054">
    <property type="entry name" value="Cell_wall_mannoprotein_1"/>
</dbReference>
<dbReference type="AlphaFoldDB" id="A0A5N6DKV6"/>
<gene>
    <name evidence="2" type="ORF">BDV34DRAFT_196240</name>
</gene>
<dbReference type="Proteomes" id="UP000326532">
    <property type="component" value="Unassembled WGS sequence"/>
</dbReference>
<keyword evidence="1" id="KW-0732">Signal</keyword>
<sequence length="171" mass="17815">MKFLYSLVTLLGGVAAQSIILDDLNQKISPQVTKLAEDVQGFPKSGLDGALTIDSDSKDLVTILDSATGNARSQGSYSEVTGVALTADIAPVVITLNDLLSGLSAKKDDFDALTLPAGSLILSDLQKLNQSTVDYANALVDAAPILQVVAMVAIRDSLAASFTQAIDTYTP</sequence>
<feature type="signal peptide" evidence="1">
    <location>
        <begin position="1"/>
        <end position="16"/>
    </location>
</feature>
<feature type="chain" id="PRO_5024970301" evidence="1">
    <location>
        <begin position="17"/>
        <end position="171"/>
    </location>
</feature>
<evidence type="ECO:0000313" key="3">
    <source>
        <dbReference type="Proteomes" id="UP000326532"/>
    </source>
</evidence>
<dbReference type="EMBL" id="ML734973">
    <property type="protein sequence ID" value="KAB8205153.1"/>
    <property type="molecule type" value="Genomic_DNA"/>
</dbReference>
<protein>
    <submittedName>
        <fullName evidence="2">Hydrophobic surface binding protein A-domain-containing protein</fullName>
    </submittedName>
</protein>